<dbReference type="FunFam" id="3.60.20.10:FF:000051">
    <property type="entry name" value="Proteasome subunit beta"/>
    <property type="match status" value="1"/>
</dbReference>
<dbReference type="InterPro" id="IPR000243">
    <property type="entry name" value="Pept_T1A_subB"/>
</dbReference>
<dbReference type="GO" id="GO:0005839">
    <property type="term" value="C:proteasome core complex"/>
    <property type="evidence" value="ECO:0007669"/>
    <property type="project" value="InterPro"/>
</dbReference>
<comment type="function">
    <text evidence="9">Non-catalytic component of the proteasome, a multicatalytic proteinase complex which is characterized by its ability to cleave peptides with Arg, Phe, Tyr, Leu, and Glu adjacent to the leaving group at neutral or slightly basic pH. The proteasome has an ATP-dependent proteolytic activity.</text>
</comment>
<evidence type="ECO:0000313" key="14">
    <source>
        <dbReference type="Proteomes" id="UP000285301"/>
    </source>
</evidence>
<dbReference type="PANTHER" id="PTHR32194">
    <property type="entry name" value="METALLOPROTEASE TLDD"/>
    <property type="match status" value="1"/>
</dbReference>
<dbReference type="CDD" id="cd03761">
    <property type="entry name" value="proteasome_beta_type_5"/>
    <property type="match status" value="1"/>
</dbReference>
<keyword evidence="8 12" id="KW-0539">Nucleus</keyword>
<evidence type="ECO:0000256" key="6">
    <source>
        <dbReference type="ARBA" id="ARBA00022942"/>
    </source>
</evidence>
<comment type="similarity">
    <text evidence="12">Belongs to the peptidase T1B family.</text>
</comment>
<evidence type="ECO:0000313" key="13">
    <source>
        <dbReference type="EMBL" id="RWS08333.1"/>
    </source>
</evidence>
<comment type="subunit">
    <text evidence="10">The 26S proteasome consists of a 20S proteasome core and two 19S regulatory subunits. The 20S proteasome core is composed of 28 subunits that are arranged in four stacked rings, resulting in a barrel-shaped structure. The two end rings are each formed by seven alpha subunits, and the two central rings are each formed by seven beta subunits. The catalytic chamber with the active sites is on the inside of the barrel.</text>
</comment>
<dbReference type="InterPro" id="IPR001353">
    <property type="entry name" value="Proteasome_sua/b"/>
</dbReference>
<evidence type="ECO:0000256" key="10">
    <source>
        <dbReference type="ARBA" id="ARBA00026071"/>
    </source>
</evidence>
<keyword evidence="7" id="KW-0865">Zymogen</keyword>
<dbReference type="Proteomes" id="UP000285301">
    <property type="component" value="Unassembled WGS sequence"/>
</dbReference>
<evidence type="ECO:0000256" key="4">
    <source>
        <dbReference type="ARBA" id="ARBA00022698"/>
    </source>
</evidence>
<keyword evidence="6 12" id="KW-0647">Proteasome</keyword>
<dbReference type="OrthoDB" id="37597at2759"/>
<dbReference type="Pfam" id="PF00227">
    <property type="entry name" value="Proteasome"/>
    <property type="match status" value="1"/>
</dbReference>
<comment type="subcellular location">
    <subcellularLocation>
        <location evidence="12">Cytoplasm</location>
    </subcellularLocation>
    <subcellularLocation>
        <location evidence="12">Nucleus</location>
    </subcellularLocation>
</comment>
<dbReference type="InterPro" id="IPR016050">
    <property type="entry name" value="Proteasome_bsu_CS"/>
</dbReference>
<keyword evidence="2 12" id="KW-0963">Cytoplasm</keyword>
<comment type="subunit">
    <text evidence="12">Component of the proteasome complex.</text>
</comment>
<dbReference type="GO" id="GO:0004298">
    <property type="term" value="F:threonine-type endopeptidase activity"/>
    <property type="evidence" value="ECO:0007669"/>
    <property type="project" value="UniProtKB-KW"/>
</dbReference>
<evidence type="ECO:0000256" key="1">
    <source>
        <dbReference type="ARBA" id="ARBA00001198"/>
    </source>
</evidence>
<keyword evidence="4" id="KW-0888">Threonine protease</keyword>
<dbReference type="GO" id="GO:0005634">
    <property type="term" value="C:nucleus"/>
    <property type="evidence" value="ECO:0007669"/>
    <property type="project" value="UniProtKB-SubCell"/>
</dbReference>
<evidence type="ECO:0000256" key="2">
    <source>
        <dbReference type="ARBA" id="ARBA00022490"/>
    </source>
</evidence>
<evidence type="ECO:0000256" key="7">
    <source>
        <dbReference type="ARBA" id="ARBA00023145"/>
    </source>
</evidence>
<comment type="function">
    <text evidence="12">Component of the proteasome, a multicatalytic proteinase complex which is characterized by its ability to cleave peptides with Arg, Phe, Tyr, Leu, and Glu adjacent to the leaving group at neutral or slightly basic pH. The proteasome has an ATP-dependent proteolytic activity.</text>
</comment>
<dbReference type="GO" id="GO:0051603">
    <property type="term" value="P:proteolysis involved in protein catabolic process"/>
    <property type="evidence" value="ECO:0007669"/>
    <property type="project" value="InterPro"/>
</dbReference>
<dbReference type="InterPro" id="IPR029055">
    <property type="entry name" value="Ntn_hydrolases_N"/>
</dbReference>
<dbReference type="InterPro" id="IPR023333">
    <property type="entry name" value="Proteasome_suB-type"/>
</dbReference>
<organism evidence="13 14">
    <name type="scientific">Dinothrombium tinctorium</name>
    <dbReference type="NCBI Taxonomy" id="1965070"/>
    <lineage>
        <taxon>Eukaryota</taxon>
        <taxon>Metazoa</taxon>
        <taxon>Ecdysozoa</taxon>
        <taxon>Arthropoda</taxon>
        <taxon>Chelicerata</taxon>
        <taxon>Arachnida</taxon>
        <taxon>Acari</taxon>
        <taxon>Acariformes</taxon>
        <taxon>Trombidiformes</taxon>
        <taxon>Prostigmata</taxon>
        <taxon>Anystina</taxon>
        <taxon>Parasitengona</taxon>
        <taxon>Trombidioidea</taxon>
        <taxon>Trombidiidae</taxon>
        <taxon>Dinothrombium</taxon>
    </lineage>
</organism>
<keyword evidence="14" id="KW-1185">Reference proteome</keyword>
<dbReference type="PROSITE" id="PS00854">
    <property type="entry name" value="PROTEASOME_BETA_1"/>
    <property type="match status" value="1"/>
</dbReference>
<evidence type="ECO:0000256" key="8">
    <source>
        <dbReference type="ARBA" id="ARBA00023242"/>
    </source>
</evidence>
<accession>A0A443QZB7</accession>
<name>A0A443QZB7_9ACAR</name>
<feature type="active site" description="Nucleophile" evidence="11">
    <location>
        <position position="71"/>
    </location>
</feature>
<protein>
    <recommendedName>
        <fullName evidence="12">Proteasome subunit beta</fullName>
    </recommendedName>
</protein>
<evidence type="ECO:0000256" key="11">
    <source>
        <dbReference type="PIRSR" id="PIRSR600243-1"/>
    </source>
</evidence>
<evidence type="ECO:0000256" key="12">
    <source>
        <dbReference type="RuleBase" id="RU004203"/>
    </source>
</evidence>
<dbReference type="PROSITE" id="PS51476">
    <property type="entry name" value="PROTEASOME_BETA_2"/>
    <property type="match status" value="1"/>
</dbReference>
<comment type="catalytic activity">
    <reaction evidence="1">
        <text>Cleavage of peptide bonds with very broad specificity.</text>
        <dbReference type="EC" id="3.4.25.1"/>
    </reaction>
</comment>
<evidence type="ECO:0000256" key="5">
    <source>
        <dbReference type="ARBA" id="ARBA00022801"/>
    </source>
</evidence>
<dbReference type="GO" id="GO:0005737">
    <property type="term" value="C:cytoplasm"/>
    <property type="evidence" value="ECO:0007669"/>
    <property type="project" value="UniProtKB-SubCell"/>
</dbReference>
<reference evidence="13 14" key="1">
    <citation type="journal article" date="2018" name="Gigascience">
        <title>Genomes of trombidid mites reveal novel predicted allergens and laterally-transferred genes associated with secondary metabolism.</title>
        <authorList>
            <person name="Dong X."/>
            <person name="Chaisiri K."/>
            <person name="Xia D."/>
            <person name="Armstrong S.D."/>
            <person name="Fang Y."/>
            <person name="Donnelly M.J."/>
            <person name="Kadowaki T."/>
            <person name="McGarry J.W."/>
            <person name="Darby A.C."/>
            <person name="Makepeace B.L."/>
        </authorList>
    </citation>
    <scope>NUCLEOTIDE SEQUENCE [LARGE SCALE GENOMIC DNA]</scope>
    <source>
        <strain evidence="13">UoL-WK</strain>
    </source>
</reference>
<keyword evidence="5" id="KW-0378">Hydrolase</keyword>
<dbReference type="SUPFAM" id="SSF56235">
    <property type="entry name" value="N-terminal nucleophile aminohydrolases (Ntn hydrolases)"/>
    <property type="match status" value="1"/>
</dbReference>
<proteinExistence type="inferred from homology"/>
<dbReference type="STRING" id="1965070.A0A443QZB7"/>
<dbReference type="EMBL" id="NCKU01003022">
    <property type="protein sequence ID" value="RWS08333.1"/>
    <property type="molecule type" value="Genomic_DNA"/>
</dbReference>
<sequence length="275" mass="30575">MALQSLLNLPQNASFDLFERNDGLNRSVVDETCDWHKTQLPIGVRNMASKQERIFDMNTGESLKIDLNKGTTTLAFKYQGGICVCADSRATGGEFIGSTSVKKIIEINDYLLGTMAGGAADCVYWERVLAERCRIYELRNRERISVAAASKLLANMLYNYKGMGLSLGVMICGWDKKGPGLYYVDNDGNRFPGSMFSVGSGSPFAYGILDAGYDYNLTDEEAFELGRRAVFHAAYRDMASGGLIRVYSVKETGWKAISIDDSADLYYKYQDEKMV</sequence>
<dbReference type="PRINTS" id="PR00141">
    <property type="entry name" value="PROTEASOME"/>
</dbReference>
<keyword evidence="3" id="KW-0645">Protease</keyword>
<evidence type="ECO:0000256" key="9">
    <source>
        <dbReference type="ARBA" id="ARBA00024953"/>
    </source>
</evidence>
<gene>
    <name evidence="13" type="ORF">B4U79_11182</name>
</gene>
<dbReference type="AlphaFoldDB" id="A0A443QZB7"/>
<evidence type="ECO:0000256" key="3">
    <source>
        <dbReference type="ARBA" id="ARBA00022670"/>
    </source>
</evidence>
<dbReference type="PANTHER" id="PTHR32194:SF3">
    <property type="entry name" value="PROTEASOME SUBUNIT BETA"/>
    <property type="match status" value="1"/>
</dbReference>
<comment type="caution">
    <text evidence="13">The sequence shown here is derived from an EMBL/GenBank/DDBJ whole genome shotgun (WGS) entry which is preliminary data.</text>
</comment>
<dbReference type="Gene3D" id="3.60.20.10">
    <property type="entry name" value="Glutamine Phosphoribosylpyrophosphate, subunit 1, domain 1"/>
    <property type="match status" value="1"/>
</dbReference>